<evidence type="ECO:0000256" key="2">
    <source>
        <dbReference type="ARBA" id="ARBA00022525"/>
    </source>
</evidence>
<evidence type="ECO:0000256" key="1">
    <source>
        <dbReference type="ARBA" id="ARBA00004613"/>
    </source>
</evidence>
<feature type="domain" description="PKD" evidence="5">
    <location>
        <begin position="616"/>
        <end position="677"/>
    </location>
</feature>
<gene>
    <name evidence="6" type="ORF">SCARR_00408</name>
</gene>
<dbReference type="GO" id="GO:0008233">
    <property type="term" value="F:peptidase activity"/>
    <property type="evidence" value="ECO:0007669"/>
    <property type="project" value="UniProtKB-KW"/>
</dbReference>
<dbReference type="Pfam" id="PF24517">
    <property type="entry name" value="CBM96"/>
    <property type="match status" value="1"/>
</dbReference>
<dbReference type="InterPro" id="IPR013783">
    <property type="entry name" value="Ig-like_fold"/>
</dbReference>
<dbReference type="Gene3D" id="2.60.40.10">
    <property type="entry name" value="Immunoglobulins"/>
    <property type="match status" value="1"/>
</dbReference>
<dbReference type="SUPFAM" id="SSF51126">
    <property type="entry name" value="Pectin lyase-like"/>
    <property type="match status" value="1"/>
</dbReference>
<evidence type="ECO:0000259" key="5">
    <source>
        <dbReference type="PROSITE" id="PS50093"/>
    </source>
</evidence>
<dbReference type="RefSeq" id="WP_136059851.1">
    <property type="nucleotide sequence ID" value="NZ_CAAHFH010000001.1"/>
</dbReference>
<evidence type="ECO:0000256" key="4">
    <source>
        <dbReference type="SAM" id="SignalP"/>
    </source>
</evidence>
<dbReference type="PROSITE" id="PS50093">
    <property type="entry name" value="PKD"/>
    <property type="match status" value="1"/>
</dbReference>
<keyword evidence="6" id="KW-0645">Protease</keyword>
<dbReference type="CDD" id="cd00146">
    <property type="entry name" value="PKD"/>
    <property type="match status" value="1"/>
</dbReference>
<dbReference type="NCBIfam" id="NF033679">
    <property type="entry name" value="DNRLRE_dom"/>
    <property type="match status" value="1"/>
</dbReference>
<evidence type="ECO:0000313" key="7">
    <source>
        <dbReference type="Proteomes" id="UP000346198"/>
    </source>
</evidence>
<keyword evidence="7" id="KW-1185">Reference proteome</keyword>
<dbReference type="Proteomes" id="UP000346198">
    <property type="component" value="Unassembled WGS sequence"/>
</dbReference>
<keyword evidence="2" id="KW-0964">Secreted</keyword>
<dbReference type="InterPro" id="IPR055372">
    <property type="entry name" value="CBM96"/>
</dbReference>
<dbReference type="InterPro" id="IPR000601">
    <property type="entry name" value="PKD_dom"/>
</dbReference>
<dbReference type="InterPro" id="IPR006626">
    <property type="entry name" value="PbH1"/>
</dbReference>
<dbReference type="SMART" id="SM00089">
    <property type="entry name" value="PKD"/>
    <property type="match status" value="1"/>
</dbReference>
<dbReference type="GO" id="GO:0006508">
    <property type="term" value="P:proteolysis"/>
    <property type="evidence" value="ECO:0007669"/>
    <property type="project" value="UniProtKB-KW"/>
</dbReference>
<evidence type="ECO:0000313" key="6">
    <source>
        <dbReference type="EMBL" id="VGO18356.1"/>
    </source>
</evidence>
<dbReference type="PANTHER" id="PTHR36453:SF1">
    <property type="entry name" value="RIGHT HANDED BETA HELIX DOMAIN-CONTAINING PROTEIN"/>
    <property type="match status" value="1"/>
</dbReference>
<dbReference type="Pfam" id="PF18911">
    <property type="entry name" value="PKD_4"/>
    <property type="match status" value="1"/>
</dbReference>
<dbReference type="InterPro" id="IPR022409">
    <property type="entry name" value="PKD/Chitinase_dom"/>
</dbReference>
<feature type="signal peptide" evidence="4">
    <location>
        <begin position="1"/>
        <end position="19"/>
    </location>
</feature>
<dbReference type="InterPro" id="IPR039448">
    <property type="entry name" value="Beta_helix"/>
</dbReference>
<feature type="chain" id="PRO_5025478835" evidence="4">
    <location>
        <begin position="20"/>
        <end position="929"/>
    </location>
</feature>
<sequence length="929" mass="100696">MNRIKPILALLLISAPAWATDYYVSLSGSDTNSGTFSQPFATIQTAANEMDPGDTCHIRAGTYRETVIPPSRATSAALPIRYQAYPNETVTITGLDPVSGWTHHTGSIYRCAAPAPVSQLFVNNQLMLEARWPNSGINHLAPTNAAIETATSIVPGGVSTFSDSALSAFANGHWNGARMWYVPGSEWTSTSTLINDHTGNQLTFTNTSTSSSMQPEAGDPYFLYGSLKALDAPTEWFYDDAAGTLYLWAPGGIDPNTLTVEARTRRYAFDLKWDRDHIEIGGLTLHAASIVNASTSDHCLIENCRFMYPTPFWDTKIWGVDGGVFIKGSNNTVRECEVGYSWGDGITFNYNSISNTVENCLVYDCNWIGGLSGGIRASGTGHQIRKNTVFNTGRTGIVFRGCKQTLIEQNHISHVGWLTHDQGGMMTGGLNGEGTIITKNWVRDHNSEAWCTGIYLDNDSSNYLVHHNVVWNYDNSMRMNMSGVDNQVYNNTFFNASHESMGHYAPGGEVYTNVRTYNNLATDGPFRGTDLQNNLLDTEANIAFAGAAHGDFRTLENSTAIDYGRIIAGITDGHAGAAPDAGAYEFDGVDWVAGIDWTPDWNALPVSSFTNNGTAFDASASTDSDGFIIRYDWDFGDGTTGYGKTVVHAYASTGTYKVVLTAMDELSGTSSATNTVTAGAPPPPPVVGIFDIGTDLFMESDGTKHDTATLLAGKPVSGSDPLDARRAFLKFDLSALLDAPISNAVLRLYHIEGENDTWGNAYLNTVSSNWSFDSISWDHPIGSSLGVLVGKEGPFNQYHEKDITALVQTWQADPASNHGFRIRGDESHGINAKYFQSLEGARPPQIKVTYAAATAGIHISNATLDTELRPSISWPSTTDASYSLERSTNLLAGTWEAITNLSATPPTNLFSDPFATNLAFPLFYRIATP</sequence>
<dbReference type="InterPro" id="IPR011050">
    <property type="entry name" value="Pectin_lyase_fold/virulence"/>
</dbReference>
<dbReference type="SMART" id="SM00710">
    <property type="entry name" value="PbH1"/>
    <property type="match status" value="6"/>
</dbReference>
<dbReference type="InterPro" id="IPR035986">
    <property type="entry name" value="PKD_dom_sf"/>
</dbReference>
<comment type="subcellular location">
    <subcellularLocation>
        <location evidence="1">Secreted</location>
    </subcellularLocation>
</comment>
<dbReference type="EMBL" id="CAAHFH010000001">
    <property type="protein sequence ID" value="VGO18356.1"/>
    <property type="molecule type" value="Genomic_DNA"/>
</dbReference>
<organism evidence="6 7">
    <name type="scientific">Pontiella sulfatireligans</name>
    <dbReference type="NCBI Taxonomy" id="2750658"/>
    <lineage>
        <taxon>Bacteria</taxon>
        <taxon>Pseudomonadati</taxon>
        <taxon>Kiritimatiellota</taxon>
        <taxon>Kiritimatiellia</taxon>
        <taxon>Kiritimatiellales</taxon>
        <taxon>Pontiellaceae</taxon>
        <taxon>Pontiella</taxon>
    </lineage>
</organism>
<dbReference type="Pfam" id="PF13229">
    <property type="entry name" value="Beta_helix"/>
    <property type="match status" value="2"/>
</dbReference>
<keyword evidence="6" id="KW-0378">Hydrolase</keyword>
<dbReference type="InterPro" id="IPR012334">
    <property type="entry name" value="Pectin_lyas_fold"/>
</dbReference>
<reference evidence="6 7" key="1">
    <citation type="submission" date="2019-04" db="EMBL/GenBank/DDBJ databases">
        <authorList>
            <person name="Van Vliet M D."/>
        </authorList>
    </citation>
    <scope>NUCLEOTIDE SEQUENCE [LARGE SCALE GENOMIC DNA]</scope>
    <source>
        <strain evidence="6 7">F21</strain>
    </source>
</reference>
<keyword evidence="3 4" id="KW-0732">Signal</keyword>
<dbReference type="SUPFAM" id="SSF49299">
    <property type="entry name" value="PKD domain"/>
    <property type="match status" value="1"/>
</dbReference>
<protein>
    <submittedName>
        <fullName evidence="6">Protease 1</fullName>
    </submittedName>
</protein>
<proteinExistence type="predicted"/>
<evidence type="ECO:0000256" key="3">
    <source>
        <dbReference type="ARBA" id="ARBA00022729"/>
    </source>
</evidence>
<dbReference type="Gene3D" id="2.160.20.10">
    <property type="entry name" value="Single-stranded right-handed beta-helix, Pectin lyase-like"/>
    <property type="match status" value="2"/>
</dbReference>
<dbReference type="AlphaFoldDB" id="A0A6C2UGM2"/>
<accession>A0A6C2UGM2</accession>
<dbReference type="GO" id="GO:0005576">
    <property type="term" value="C:extracellular region"/>
    <property type="evidence" value="ECO:0007669"/>
    <property type="project" value="UniProtKB-SubCell"/>
</dbReference>
<name>A0A6C2UGM2_9BACT</name>
<dbReference type="PANTHER" id="PTHR36453">
    <property type="entry name" value="SECRETED PROTEIN-RELATED"/>
    <property type="match status" value="1"/>
</dbReference>